<feature type="region of interest" description="Disordered" evidence="1">
    <location>
        <begin position="78"/>
        <end position="104"/>
    </location>
</feature>
<reference evidence="2" key="1">
    <citation type="journal article" date="2012" name="Nature">
        <title>The oyster genome reveals stress adaptation and complexity of shell formation.</title>
        <authorList>
            <person name="Zhang G."/>
            <person name="Fang X."/>
            <person name="Guo X."/>
            <person name="Li L."/>
            <person name="Luo R."/>
            <person name="Xu F."/>
            <person name="Yang P."/>
            <person name="Zhang L."/>
            <person name="Wang X."/>
            <person name="Qi H."/>
            <person name="Xiong Z."/>
            <person name="Que H."/>
            <person name="Xie Y."/>
            <person name="Holland P.W."/>
            <person name="Paps J."/>
            <person name="Zhu Y."/>
            <person name="Wu F."/>
            <person name="Chen Y."/>
            <person name="Wang J."/>
            <person name="Peng C."/>
            <person name="Meng J."/>
            <person name="Yang L."/>
            <person name="Liu J."/>
            <person name="Wen B."/>
            <person name="Zhang N."/>
            <person name="Huang Z."/>
            <person name="Zhu Q."/>
            <person name="Feng Y."/>
            <person name="Mount A."/>
            <person name="Hedgecock D."/>
            <person name="Xu Z."/>
            <person name="Liu Y."/>
            <person name="Domazet-Loso T."/>
            <person name="Du Y."/>
            <person name="Sun X."/>
            <person name="Zhang S."/>
            <person name="Liu B."/>
            <person name="Cheng P."/>
            <person name="Jiang X."/>
            <person name="Li J."/>
            <person name="Fan D."/>
            <person name="Wang W."/>
            <person name="Fu W."/>
            <person name="Wang T."/>
            <person name="Wang B."/>
            <person name="Zhang J."/>
            <person name="Peng Z."/>
            <person name="Li Y."/>
            <person name="Li N."/>
            <person name="Wang J."/>
            <person name="Chen M."/>
            <person name="He Y."/>
            <person name="Tan F."/>
            <person name="Song X."/>
            <person name="Zheng Q."/>
            <person name="Huang R."/>
            <person name="Yang H."/>
            <person name="Du X."/>
            <person name="Chen L."/>
            <person name="Yang M."/>
            <person name="Gaffney P.M."/>
            <person name="Wang S."/>
            <person name="Luo L."/>
            <person name="She Z."/>
            <person name="Ming Y."/>
            <person name="Huang W."/>
            <person name="Zhang S."/>
            <person name="Huang B."/>
            <person name="Zhang Y."/>
            <person name="Qu T."/>
            <person name="Ni P."/>
            <person name="Miao G."/>
            <person name="Wang J."/>
            <person name="Wang Q."/>
            <person name="Steinberg C.E."/>
            <person name="Wang H."/>
            <person name="Li N."/>
            <person name="Qian L."/>
            <person name="Zhang G."/>
            <person name="Li Y."/>
            <person name="Yang H."/>
            <person name="Liu X."/>
            <person name="Wang J."/>
            <person name="Yin Y."/>
            <person name="Wang J."/>
        </authorList>
    </citation>
    <scope>NUCLEOTIDE SEQUENCE [LARGE SCALE GENOMIC DNA]</scope>
    <source>
        <strain evidence="2">05x7-T-G4-1.051#20</strain>
    </source>
</reference>
<sequence length="136" mass="15248">MPTRTFLSSIPASAGTLPGNARRVDSCPEAHNITAWKEASIRLNCSDDIRKKALYHCLPSSYLNETIEFCASNAAIDEESSECRNKQEDNDTSKREFVKQERKDSILNTGGSQSGVFPMLNIYLPIKERKLMCMVD</sequence>
<protein>
    <submittedName>
        <fullName evidence="2">Uncharacterized protein</fullName>
    </submittedName>
</protein>
<proteinExistence type="predicted"/>
<dbReference type="EMBL" id="JH816213">
    <property type="protein sequence ID" value="EKC33229.1"/>
    <property type="molecule type" value="Genomic_DNA"/>
</dbReference>
<evidence type="ECO:0000256" key="1">
    <source>
        <dbReference type="SAM" id="MobiDB-lite"/>
    </source>
</evidence>
<dbReference type="AlphaFoldDB" id="K1QQ01"/>
<name>K1QQ01_MAGGI</name>
<accession>K1QQ01</accession>
<feature type="compositionally biased region" description="Basic and acidic residues" evidence="1">
    <location>
        <begin position="81"/>
        <end position="104"/>
    </location>
</feature>
<organism evidence="2">
    <name type="scientific">Magallana gigas</name>
    <name type="common">Pacific oyster</name>
    <name type="synonym">Crassostrea gigas</name>
    <dbReference type="NCBI Taxonomy" id="29159"/>
    <lineage>
        <taxon>Eukaryota</taxon>
        <taxon>Metazoa</taxon>
        <taxon>Spiralia</taxon>
        <taxon>Lophotrochozoa</taxon>
        <taxon>Mollusca</taxon>
        <taxon>Bivalvia</taxon>
        <taxon>Autobranchia</taxon>
        <taxon>Pteriomorphia</taxon>
        <taxon>Ostreida</taxon>
        <taxon>Ostreoidea</taxon>
        <taxon>Ostreidae</taxon>
        <taxon>Magallana</taxon>
    </lineage>
</organism>
<evidence type="ECO:0000313" key="2">
    <source>
        <dbReference type="EMBL" id="EKC33229.1"/>
    </source>
</evidence>
<dbReference type="InParanoid" id="K1QQ01"/>
<dbReference type="HOGENOM" id="CLU_1877453_0_0_1"/>
<gene>
    <name evidence="2" type="ORF">CGI_10022205</name>
</gene>